<evidence type="ECO:0000259" key="2">
    <source>
        <dbReference type="Pfam" id="PF01612"/>
    </source>
</evidence>
<feature type="non-terminal residue" evidence="3">
    <location>
        <position position="1"/>
    </location>
</feature>
<feature type="region of interest" description="Disordered" evidence="1">
    <location>
        <begin position="417"/>
        <end position="447"/>
    </location>
</feature>
<sequence>CNNVIDLYEISKKNRNVPRGGLKRIAHHFGYFLRKDKKVSMSDWSATEPLSDIQIHYAADDAFFPLLLVAQLGGLLDSGVSMESLKENVKAVDNKDRYDAMVKKRAAVVDTLKTDRSQQSIDGWVAATRVEPGIDRDFLLCNRDTVPPYCYGNYDFVQHPQQQLQQQQESVFYGPGDPASFPYSTNEEMYYYYNYTASAAPVVDNGGVATPSVFEWRRKEKVLQIRLRAGGLGLDESSSESEEEDTEGDFGVLKKRLAQKLVAEWVPENVLTGSSSKRERFRQEALSHPDDIEACFDGEFSRYMFRLRHHPLAADRDVVVGRVAKFLEMTTEEVEARIGEDVKLQACMERLETAMVNTASERSVVMGLVARFTVLADGECKDKEYKRSLTQWIKALCDERRDAPSLREEMKKRLAVVRGEARTEEASEEENEPREKRQRQVRQGTQQIASATSKFMEDISAAGSLPAGSTTGLRTCQEVSYMLESYIDELGAGGNAARKLPGLVESLNRWNEEIALGNDAKQRFIDTPEGMSPTQLQSIPPNQITALTFRQVFLRSECLEKLVGLCARDESLRVLLRDLASVANAPTEEDEDITIEKMFRFMVLREGGKGGAVCNGEGIARMKRK</sequence>
<dbReference type="InterPro" id="IPR002562">
    <property type="entry name" value="3'-5'_exonuclease_dom"/>
</dbReference>
<dbReference type="SUPFAM" id="SSF53098">
    <property type="entry name" value="Ribonuclease H-like"/>
    <property type="match status" value="1"/>
</dbReference>
<gene>
    <name evidence="3" type="ORF">FOZ63_029210</name>
</gene>
<dbReference type="Pfam" id="PF01612">
    <property type="entry name" value="DNA_pol_A_exo1"/>
    <property type="match status" value="1"/>
</dbReference>
<dbReference type="GO" id="GO:0006139">
    <property type="term" value="P:nucleobase-containing compound metabolic process"/>
    <property type="evidence" value="ECO:0007669"/>
    <property type="project" value="InterPro"/>
</dbReference>
<keyword evidence="4" id="KW-1185">Reference proteome</keyword>
<protein>
    <recommendedName>
        <fullName evidence="2">3'-5' exonuclease domain-containing protein</fullName>
    </recommendedName>
</protein>
<evidence type="ECO:0000313" key="3">
    <source>
        <dbReference type="EMBL" id="KAF4725619.1"/>
    </source>
</evidence>
<name>A0A7J6RY32_PEROL</name>
<dbReference type="AlphaFoldDB" id="A0A7J6RY32"/>
<evidence type="ECO:0000313" key="4">
    <source>
        <dbReference type="Proteomes" id="UP000553632"/>
    </source>
</evidence>
<dbReference type="EMBL" id="JABANO010022169">
    <property type="protein sequence ID" value="KAF4725619.1"/>
    <property type="molecule type" value="Genomic_DNA"/>
</dbReference>
<dbReference type="Gene3D" id="3.30.420.10">
    <property type="entry name" value="Ribonuclease H-like superfamily/Ribonuclease H"/>
    <property type="match status" value="1"/>
</dbReference>
<organism evidence="3 4">
    <name type="scientific">Perkinsus olseni</name>
    <name type="common">Perkinsus atlanticus</name>
    <dbReference type="NCBI Taxonomy" id="32597"/>
    <lineage>
        <taxon>Eukaryota</taxon>
        <taxon>Sar</taxon>
        <taxon>Alveolata</taxon>
        <taxon>Perkinsozoa</taxon>
        <taxon>Perkinsea</taxon>
        <taxon>Perkinsida</taxon>
        <taxon>Perkinsidae</taxon>
        <taxon>Perkinsus</taxon>
    </lineage>
</organism>
<comment type="caution">
    <text evidence="3">The sequence shown here is derived from an EMBL/GenBank/DDBJ whole genome shotgun (WGS) entry which is preliminary data.</text>
</comment>
<accession>A0A7J6RY32</accession>
<proteinExistence type="predicted"/>
<feature type="domain" description="3'-5' exonuclease" evidence="2">
    <location>
        <begin position="3"/>
        <end position="73"/>
    </location>
</feature>
<dbReference type="InterPro" id="IPR012337">
    <property type="entry name" value="RNaseH-like_sf"/>
</dbReference>
<evidence type="ECO:0000256" key="1">
    <source>
        <dbReference type="SAM" id="MobiDB-lite"/>
    </source>
</evidence>
<dbReference type="Proteomes" id="UP000553632">
    <property type="component" value="Unassembled WGS sequence"/>
</dbReference>
<reference evidence="3 4" key="1">
    <citation type="submission" date="2020-04" db="EMBL/GenBank/DDBJ databases">
        <title>Perkinsus olseni comparative genomics.</title>
        <authorList>
            <person name="Bogema D.R."/>
        </authorList>
    </citation>
    <scope>NUCLEOTIDE SEQUENCE [LARGE SCALE GENOMIC DNA]</scope>
    <source>
        <strain evidence="3 4">ATCC PRA-207</strain>
    </source>
</reference>
<dbReference type="InterPro" id="IPR036397">
    <property type="entry name" value="RNaseH_sf"/>
</dbReference>
<dbReference type="GO" id="GO:0008408">
    <property type="term" value="F:3'-5' exonuclease activity"/>
    <property type="evidence" value="ECO:0007669"/>
    <property type="project" value="InterPro"/>
</dbReference>
<dbReference type="GO" id="GO:0003676">
    <property type="term" value="F:nucleic acid binding"/>
    <property type="evidence" value="ECO:0007669"/>
    <property type="project" value="InterPro"/>
</dbReference>